<dbReference type="EMBL" id="JAYFSI010000014">
    <property type="protein sequence ID" value="MEA5365968.1"/>
    <property type="molecule type" value="Genomic_DNA"/>
</dbReference>
<keyword evidence="1" id="KW-0812">Transmembrane</keyword>
<evidence type="ECO:0000313" key="3">
    <source>
        <dbReference type="Proteomes" id="UP001304298"/>
    </source>
</evidence>
<keyword evidence="1" id="KW-0472">Membrane</keyword>
<dbReference type="RefSeq" id="WP_323334899.1">
    <property type="nucleotide sequence ID" value="NZ_JAYFSI010000014.1"/>
</dbReference>
<evidence type="ECO:0000313" key="2">
    <source>
        <dbReference type="EMBL" id="MEA5365968.1"/>
    </source>
</evidence>
<comment type="caution">
    <text evidence="2">The sequence shown here is derived from an EMBL/GenBank/DDBJ whole genome shotgun (WGS) entry which is preliminary data.</text>
</comment>
<dbReference type="Proteomes" id="UP001304298">
    <property type="component" value="Unassembled WGS sequence"/>
</dbReference>
<sequence>MGELIGMLLVVQGGGGLLNRVLGASSPSWFVQLHVLPSSLHVAASVVMVLAGAAVLVTGRGRKRPE</sequence>
<proteinExistence type="predicted"/>
<accession>A0ABU5RI59</accession>
<keyword evidence="3" id="KW-1185">Reference proteome</keyword>
<evidence type="ECO:0000256" key="1">
    <source>
        <dbReference type="SAM" id="Phobius"/>
    </source>
</evidence>
<gene>
    <name evidence="2" type="ORF">VA596_41025</name>
</gene>
<keyword evidence="1" id="KW-1133">Transmembrane helix</keyword>
<name>A0ABU5RI59_9PSEU</name>
<organism evidence="2 3">
    <name type="scientific">Amycolatopsis heterodermiae</name>
    <dbReference type="NCBI Taxonomy" id="3110235"/>
    <lineage>
        <taxon>Bacteria</taxon>
        <taxon>Bacillati</taxon>
        <taxon>Actinomycetota</taxon>
        <taxon>Actinomycetes</taxon>
        <taxon>Pseudonocardiales</taxon>
        <taxon>Pseudonocardiaceae</taxon>
        <taxon>Amycolatopsis</taxon>
    </lineage>
</organism>
<feature type="transmembrane region" description="Helical" evidence="1">
    <location>
        <begin position="39"/>
        <end position="59"/>
    </location>
</feature>
<protein>
    <submittedName>
        <fullName evidence="2">Uncharacterized protein</fullName>
    </submittedName>
</protein>
<reference evidence="2 3" key="1">
    <citation type="submission" date="2023-12" db="EMBL/GenBank/DDBJ databases">
        <title>Amycolatopsis sp. V23-08.</title>
        <authorList>
            <person name="Somphong A."/>
        </authorList>
    </citation>
    <scope>NUCLEOTIDE SEQUENCE [LARGE SCALE GENOMIC DNA]</scope>
    <source>
        <strain evidence="2 3">V23-08</strain>
    </source>
</reference>